<gene>
    <name evidence="1" type="ORF">Q31b_52140</name>
</gene>
<reference evidence="1 2" key="1">
    <citation type="submission" date="2019-02" db="EMBL/GenBank/DDBJ databases">
        <title>Deep-cultivation of Planctomycetes and their phenomic and genomic characterization uncovers novel biology.</title>
        <authorList>
            <person name="Wiegand S."/>
            <person name="Jogler M."/>
            <person name="Boedeker C."/>
            <person name="Pinto D."/>
            <person name="Vollmers J."/>
            <person name="Rivas-Marin E."/>
            <person name="Kohn T."/>
            <person name="Peeters S.H."/>
            <person name="Heuer A."/>
            <person name="Rast P."/>
            <person name="Oberbeckmann S."/>
            <person name="Bunk B."/>
            <person name="Jeske O."/>
            <person name="Meyerdierks A."/>
            <person name="Storesund J.E."/>
            <person name="Kallscheuer N."/>
            <person name="Luecker S."/>
            <person name="Lage O.M."/>
            <person name="Pohl T."/>
            <person name="Merkel B.J."/>
            <person name="Hornburger P."/>
            <person name="Mueller R.-W."/>
            <person name="Bruemmer F."/>
            <person name="Labrenz M."/>
            <person name="Spormann A.M."/>
            <person name="Op Den Camp H."/>
            <person name="Overmann J."/>
            <person name="Amann R."/>
            <person name="Jetten M.S.M."/>
            <person name="Mascher T."/>
            <person name="Medema M.H."/>
            <person name="Devos D.P."/>
            <person name="Kaster A.-K."/>
            <person name="Ovreas L."/>
            <person name="Rohde M."/>
            <person name="Galperin M.Y."/>
            <person name="Jogler C."/>
        </authorList>
    </citation>
    <scope>NUCLEOTIDE SEQUENCE [LARGE SCALE GENOMIC DNA]</scope>
    <source>
        <strain evidence="1 2">Q31b</strain>
    </source>
</reference>
<evidence type="ECO:0000313" key="1">
    <source>
        <dbReference type="EMBL" id="TWU35779.1"/>
    </source>
</evidence>
<dbReference type="Proteomes" id="UP000315471">
    <property type="component" value="Unassembled WGS sequence"/>
</dbReference>
<dbReference type="AlphaFoldDB" id="A0A5C6DLJ0"/>
<comment type="caution">
    <text evidence="1">The sequence shown here is derived from an EMBL/GenBank/DDBJ whole genome shotgun (WGS) entry which is preliminary data.</text>
</comment>
<protein>
    <submittedName>
        <fullName evidence="1">Uncharacterized protein</fullName>
    </submittedName>
</protein>
<sequence>MPIANTEARAEKLNDGGEAIDVSLIARLLPQSTAIDWKSNAEPNQWVRAKSFHALILLIWLAQAISMPLEKGTPAGSLRHFGNYQNLQFFLICFSG</sequence>
<organism evidence="1 2">
    <name type="scientific">Novipirellula aureliae</name>
    <dbReference type="NCBI Taxonomy" id="2527966"/>
    <lineage>
        <taxon>Bacteria</taxon>
        <taxon>Pseudomonadati</taxon>
        <taxon>Planctomycetota</taxon>
        <taxon>Planctomycetia</taxon>
        <taxon>Pirellulales</taxon>
        <taxon>Pirellulaceae</taxon>
        <taxon>Novipirellula</taxon>
    </lineage>
</organism>
<dbReference type="RefSeq" id="WP_146602292.1">
    <property type="nucleotide sequence ID" value="NZ_SJPY01000009.1"/>
</dbReference>
<dbReference type="EMBL" id="SJPY01000009">
    <property type="protein sequence ID" value="TWU35779.1"/>
    <property type="molecule type" value="Genomic_DNA"/>
</dbReference>
<accession>A0A5C6DLJ0</accession>
<proteinExistence type="predicted"/>
<name>A0A5C6DLJ0_9BACT</name>
<keyword evidence="2" id="KW-1185">Reference proteome</keyword>
<evidence type="ECO:0000313" key="2">
    <source>
        <dbReference type="Proteomes" id="UP000315471"/>
    </source>
</evidence>